<protein>
    <submittedName>
        <fullName evidence="10">Putative ABC transport system permease protein</fullName>
    </submittedName>
</protein>
<evidence type="ECO:0000256" key="2">
    <source>
        <dbReference type="ARBA" id="ARBA00022475"/>
    </source>
</evidence>
<gene>
    <name evidence="10" type="ORF">GA0061081_101181</name>
</gene>
<feature type="transmembrane region" description="Helical" evidence="7">
    <location>
        <begin position="263"/>
        <end position="290"/>
    </location>
</feature>
<feature type="transmembrane region" description="Helical" evidence="7">
    <location>
        <begin position="21"/>
        <end position="44"/>
    </location>
</feature>
<dbReference type="OrthoDB" id="6313at2"/>
<dbReference type="GO" id="GO:0005886">
    <property type="term" value="C:plasma membrane"/>
    <property type="evidence" value="ECO:0007669"/>
    <property type="project" value="UniProtKB-SubCell"/>
</dbReference>
<evidence type="ECO:0000256" key="4">
    <source>
        <dbReference type="ARBA" id="ARBA00022989"/>
    </source>
</evidence>
<dbReference type="STRING" id="1798182.GA0061081_101181"/>
<name>A0A1C3YZ70_9GAMM</name>
<evidence type="ECO:0000313" key="10">
    <source>
        <dbReference type="EMBL" id="SCB75379.1"/>
    </source>
</evidence>
<reference evidence="11" key="1">
    <citation type="submission" date="2016-08" db="EMBL/GenBank/DDBJ databases">
        <authorList>
            <person name="Varghese N."/>
            <person name="Submissions Spin"/>
        </authorList>
    </citation>
    <scope>NUCLEOTIDE SEQUENCE [LARGE SCALE GENOMIC DNA]</scope>
    <source>
        <strain evidence="11">R-53248</strain>
    </source>
</reference>
<evidence type="ECO:0000256" key="5">
    <source>
        <dbReference type="ARBA" id="ARBA00023136"/>
    </source>
</evidence>
<evidence type="ECO:0000259" key="9">
    <source>
        <dbReference type="Pfam" id="PF12704"/>
    </source>
</evidence>
<dbReference type="PANTHER" id="PTHR30572:SF4">
    <property type="entry name" value="ABC TRANSPORTER PERMEASE YTRF"/>
    <property type="match status" value="1"/>
</dbReference>
<comment type="similarity">
    <text evidence="6">Belongs to the ABC-4 integral membrane protein family.</text>
</comment>
<evidence type="ECO:0000256" key="6">
    <source>
        <dbReference type="ARBA" id="ARBA00038076"/>
    </source>
</evidence>
<dbReference type="InterPro" id="IPR025857">
    <property type="entry name" value="MacB_PCD"/>
</dbReference>
<dbReference type="Proteomes" id="UP000199670">
    <property type="component" value="Unassembled WGS sequence"/>
</dbReference>
<feature type="transmembrane region" description="Helical" evidence="7">
    <location>
        <begin position="364"/>
        <end position="388"/>
    </location>
</feature>
<sequence>MQEKPLTMANLAWRNIQRRPFRSCCLIIIIMLFSATLFGGSVLMKNLSLGISGMANRLGADILIVPYGYEKNMEVALLRGEPSSFYLKVDLIDKIKGIKGIDAISPQLFIASLNAGCCTTKVQLIGFEQQSDFVIKPWLQSQLTQPLTDNQVVVGAKINSQVGDEIIFFNHPFKIAAKMDSTGMGFDTSVFMTMSAAQSLMKNAKLIEGDVDHFADYASSIFIKVNSDYQPKDIVNQIMPRYAMDYNIDFVMTKGMLSNIAKWLTGFSTIVYSLSAIFWVLAIIVIFVIFSSTLNERKREISLLRILGASRRDLVNMLLRESLIISALGGIAGIFIAAVLLYAFSLLICQSIGLPCMNISLFDAVLYAIVVFILTLIIGPLSSIYGALSMTKFDTYSTLREGE</sequence>
<feature type="domain" description="ABC3 transporter permease C-terminal" evidence="8">
    <location>
        <begin position="273"/>
        <end position="384"/>
    </location>
</feature>
<keyword evidence="5 7" id="KW-0472">Membrane</keyword>
<evidence type="ECO:0000256" key="1">
    <source>
        <dbReference type="ARBA" id="ARBA00004651"/>
    </source>
</evidence>
<dbReference type="Pfam" id="PF12704">
    <property type="entry name" value="MacB_PCD"/>
    <property type="match status" value="1"/>
</dbReference>
<evidence type="ECO:0000259" key="8">
    <source>
        <dbReference type="Pfam" id="PF02687"/>
    </source>
</evidence>
<dbReference type="PANTHER" id="PTHR30572">
    <property type="entry name" value="MEMBRANE COMPONENT OF TRANSPORTER-RELATED"/>
    <property type="match status" value="1"/>
</dbReference>
<dbReference type="InterPro" id="IPR050250">
    <property type="entry name" value="Macrolide_Exporter_MacB"/>
</dbReference>
<dbReference type="GO" id="GO:0022857">
    <property type="term" value="F:transmembrane transporter activity"/>
    <property type="evidence" value="ECO:0007669"/>
    <property type="project" value="TreeGrafter"/>
</dbReference>
<evidence type="ECO:0000256" key="3">
    <source>
        <dbReference type="ARBA" id="ARBA00022692"/>
    </source>
</evidence>
<keyword evidence="2" id="KW-1003">Cell membrane</keyword>
<keyword evidence="4 7" id="KW-1133">Transmembrane helix</keyword>
<dbReference type="EMBL" id="FMAQ01000001">
    <property type="protein sequence ID" value="SCB75379.1"/>
    <property type="molecule type" value="Genomic_DNA"/>
</dbReference>
<evidence type="ECO:0000313" key="11">
    <source>
        <dbReference type="Proteomes" id="UP000199670"/>
    </source>
</evidence>
<comment type="subcellular location">
    <subcellularLocation>
        <location evidence="1">Cell membrane</location>
        <topology evidence="1">Multi-pass membrane protein</topology>
    </subcellularLocation>
</comment>
<dbReference type="RefSeq" id="WP_091346204.1">
    <property type="nucleotide sequence ID" value="NZ_FMAQ01000001.1"/>
</dbReference>
<dbReference type="InterPro" id="IPR003838">
    <property type="entry name" value="ABC3_permease_C"/>
</dbReference>
<keyword evidence="3 7" id="KW-0812">Transmembrane</keyword>
<feature type="transmembrane region" description="Helical" evidence="7">
    <location>
        <begin position="322"/>
        <end position="344"/>
    </location>
</feature>
<accession>A0A1C3YZ70</accession>
<keyword evidence="11" id="KW-1185">Reference proteome</keyword>
<feature type="domain" description="MacB-like periplasmic core" evidence="9">
    <location>
        <begin position="42"/>
        <end position="238"/>
    </location>
</feature>
<dbReference type="Pfam" id="PF02687">
    <property type="entry name" value="FtsX"/>
    <property type="match status" value="1"/>
</dbReference>
<dbReference type="AlphaFoldDB" id="A0A1C3YZ70"/>
<organism evidence="10 11">
    <name type="scientific">Gilliamella bombicola</name>
    <dbReference type="NCBI Taxonomy" id="1798182"/>
    <lineage>
        <taxon>Bacteria</taxon>
        <taxon>Pseudomonadati</taxon>
        <taxon>Pseudomonadota</taxon>
        <taxon>Gammaproteobacteria</taxon>
        <taxon>Orbales</taxon>
        <taxon>Orbaceae</taxon>
        <taxon>Gilliamella</taxon>
    </lineage>
</organism>
<evidence type="ECO:0000256" key="7">
    <source>
        <dbReference type="SAM" id="Phobius"/>
    </source>
</evidence>
<proteinExistence type="inferred from homology"/>